<sequence length="413" mass="44708">MMNRFAISALVFAALLLFIALQLAVPSVYFSILSAFDIPRAAQSFSDLDAVLQALRCAGQGVDVYVPNACMNGGNYNYSPFLLHFPMLDGLAGHLNLAGLGLGVLFIAALAVLPEPQSREEFLLRTLASVSASTAFAVERMNLDVLIFLFAVAGIWLVLRGGVAKLVGYVLFGSGAALKYYPVALLALLLREPPRRLALIVALLAFVGLGGVLRFSAGIQAVLAAIPHGPPFGNCFGAIDIPLGISLGIAALHGDDLRHLANIHMPLVLYGVYGAMILFTLWRGWVGTVRYCPALEKLDAKTQAYLIAGAALICACFFMAQNIDYRAIFLLLALPGAAMLDRPLAIAIVVLMWESFFRIATISVMPHLLGQAAGYSVVIMVWLAREVLWWWVVTRFLALLFLYARENLLRVPA</sequence>
<feature type="transmembrane region" description="Helical" evidence="1">
    <location>
        <begin position="327"/>
        <end position="353"/>
    </location>
</feature>
<accession>A0A840VA71</accession>
<evidence type="ECO:0008006" key="4">
    <source>
        <dbReference type="Google" id="ProtNLM"/>
    </source>
</evidence>
<dbReference type="Proteomes" id="UP000553706">
    <property type="component" value="Unassembled WGS sequence"/>
</dbReference>
<feature type="transmembrane region" description="Helical" evidence="1">
    <location>
        <begin position="197"/>
        <end position="219"/>
    </location>
</feature>
<dbReference type="RefSeq" id="WP_183265623.1">
    <property type="nucleotide sequence ID" value="NZ_JACHFJ010000002.1"/>
</dbReference>
<evidence type="ECO:0000256" key="1">
    <source>
        <dbReference type="SAM" id="Phobius"/>
    </source>
</evidence>
<feature type="transmembrane region" description="Helical" evidence="1">
    <location>
        <begin position="302"/>
        <end position="320"/>
    </location>
</feature>
<evidence type="ECO:0000313" key="3">
    <source>
        <dbReference type="Proteomes" id="UP000553706"/>
    </source>
</evidence>
<organism evidence="2 3">
    <name type="scientific">Acidocella aromatica</name>
    <dbReference type="NCBI Taxonomy" id="1303579"/>
    <lineage>
        <taxon>Bacteria</taxon>
        <taxon>Pseudomonadati</taxon>
        <taxon>Pseudomonadota</taxon>
        <taxon>Alphaproteobacteria</taxon>
        <taxon>Acetobacterales</taxon>
        <taxon>Acidocellaceae</taxon>
        <taxon>Acidocella</taxon>
    </lineage>
</organism>
<dbReference type="EMBL" id="JACHFJ010000002">
    <property type="protein sequence ID" value="MBB5372616.1"/>
    <property type="molecule type" value="Genomic_DNA"/>
</dbReference>
<reference evidence="2 3" key="1">
    <citation type="submission" date="2020-08" db="EMBL/GenBank/DDBJ databases">
        <title>Genomic Encyclopedia of Type Strains, Phase IV (KMG-IV): sequencing the most valuable type-strain genomes for metagenomic binning, comparative biology and taxonomic classification.</title>
        <authorList>
            <person name="Goeker M."/>
        </authorList>
    </citation>
    <scope>NUCLEOTIDE SEQUENCE [LARGE SCALE GENOMIC DNA]</scope>
    <source>
        <strain evidence="2 3">DSM 27026</strain>
    </source>
</reference>
<feature type="transmembrane region" description="Helical" evidence="1">
    <location>
        <begin position="387"/>
        <end position="404"/>
    </location>
</feature>
<dbReference type="AlphaFoldDB" id="A0A840VA71"/>
<protein>
    <recommendedName>
        <fullName evidence="4">DUF2029 domain-containing protein</fullName>
    </recommendedName>
</protein>
<keyword evidence="1" id="KW-1133">Transmembrane helix</keyword>
<keyword evidence="1" id="KW-0472">Membrane</keyword>
<name>A0A840VA71_9PROT</name>
<feature type="transmembrane region" description="Helical" evidence="1">
    <location>
        <begin position="91"/>
        <end position="113"/>
    </location>
</feature>
<comment type="caution">
    <text evidence="2">The sequence shown here is derived from an EMBL/GenBank/DDBJ whole genome shotgun (WGS) entry which is preliminary data.</text>
</comment>
<feature type="transmembrane region" description="Helical" evidence="1">
    <location>
        <begin position="169"/>
        <end position="190"/>
    </location>
</feature>
<gene>
    <name evidence="2" type="ORF">HNP71_000854</name>
</gene>
<keyword evidence="3" id="KW-1185">Reference proteome</keyword>
<evidence type="ECO:0000313" key="2">
    <source>
        <dbReference type="EMBL" id="MBB5372616.1"/>
    </source>
</evidence>
<proteinExistence type="predicted"/>
<feature type="transmembrane region" description="Helical" evidence="1">
    <location>
        <begin position="359"/>
        <end position="382"/>
    </location>
</feature>
<feature type="transmembrane region" description="Helical" evidence="1">
    <location>
        <begin position="231"/>
        <end position="252"/>
    </location>
</feature>
<feature type="transmembrane region" description="Helical" evidence="1">
    <location>
        <begin position="264"/>
        <end position="282"/>
    </location>
</feature>
<feature type="transmembrane region" description="Helical" evidence="1">
    <location>
        <begin position="145"/>
        <end position="163"/>
    </location>
</feature>
<keyword evidence="1" id="KW-0812">Transmembrane</keyword>